<gene>
    <name evidence="1" type="primary">thiS</name>
    <name evidence="1" type="ORF">C6570_12350</name>
</gene>
<dbReference type="Pfam" id="PF02597">
    <property type="entry name" value="ThiS"/>
    <property type="match status" value="1"/>
</dbReference>
<dbReference type="InterPro" id="IPR016155">
    <property type="entry name" value="Mopterin_synth/thiamin_S_b"/>
</dbReference>
<dbReference type="CDD" id="cd00565">
    <property type="entry name" value="Ubl_ThiS"/>
    <property type="match status" value="1"/>
</dbReference>
<sequence>MNHASSPAAGQGASAITIQLDGQPRQLPAGTSLADLVAQIGHAPESVSSAVNGDFVPRGQRAERLLAEGDAVLLFQPIVGG</sequence>
<dbReference type="SUPFAM" id="SSF54285">
    <property type="entry name" value="MoaD/ThiS"/>
    <property type="match status" value="1"/>
</dbReference>
<dbReference type="InterPro" id="IPR012675">
    <property type="entry name" value="Beta-grasp_dom_sf"/>
</dbReference>
<proteinExistence type="predicted"/>
<dbReference type="KEGG" id="otk:C6570_12350"/>
<accession>A0A2S0MGI4</accession>
<dbReference type="PANTHER" id="PTHR34472:SF1">
    <property type="entry name" value="SULFUR CARRIER PROTEIN THIS"/>
    <property type="match status" value="1"/>
</dbReference>
<dbReference type="OrthoDB" id="8688000at2"/>
<dbReference type="Proteomes" id="UP000239709">
    <property type="component" value="Chromosome"/>
</dbReference>
<evidence type="ECO:0000313" key="1">
    <source>
        <dbReference type="EMBL" id="AVO34936.1"/>
    </source>
</evidence>
<keyword evidence="2" id="KW-1185">Reference proteome</keyword>
<dbReference type="AlphaFoldDB" id="A0A2S0MGI4"/>
<dbReference type="InterPro" id="IPR010035">
    <property type="entry name" value="Thi_S"/>
</dbReference>
<dbReference type="PANTHER" id="PTHR34472">
    <property type="entry name" value="SULFUR CARRIER PROTEIN THIS"/>
    <property type="match status" value="1"/>
</dbReference>
<dbReference type="Gene3D" id="3.10.20.30">
    <property type="match status" value="1"/>
</dbReference>
<reference evidence="1 2" key="1">
    <citation type="submission" date="2018-03" db="EMBL/GenBank/DDBJ databases">
        <title>Genome sequencing of Ottowia sp.</title>
        <authorList>
            <person name="Kim S.-J."/>
            <person name="Heo J."/>
            <person name="Kwon S.-W."/>
        </authorList>
    </citation>
    <scope>NUCLEOTIDE SEQUENCE [LARGE SCALE GENOMIC DNA]</scope>
    <source>
        <strain evidence="1 2">KADR8-3</strain>
    </source>
</reference>
<protein>
    <submittedName>
        <fullName evidence="1">Thiamine biosynthesis protein ThiS</fullName>
    </submittedName>
</protein>
<dbReference type="InterPro" id="IPR003749">
    <property type="entry name" value="ThiS/MoaD-like"/>
</dbReference>
<evidence type="ECO:0000313" key="2">
    <source>
        <dbReference type="Proteomes" id="UP000239709"/>
    </source>
</evidence>
<organism evidence="1 2">
    <name type="scientific">Ottowia oryzae</name>
    <dbReference type="NCBI Taxonomy" id="2109914"/>
    <lineage>
        <taxon>Bacteria</taxon>
        <taxon>Pseudomonadati</taxon>
        <taxon>Pseudomonadota</taxon>
        <taxon>Betaproteobacteria</taxon>
        <taxon>Burkholderiales</taxon>
        <taxon>Comamonadaceae</taxon>
        <taxon>Ottowia</taxon>
    </lineage>
</organism>
<dbReference type="RefSeq" id="WP_106703485.1">
    <property type="nucleotide sequence ID" value="NZ_CP027666.1"/>
</dbReference>
<dbReference type="EMBL" id="CP027666">
    <property type="protein sequence ID" value="AVO34936.1"/>
    <property type="molecule type" value="Genomic_DNA"/>
</dbReference>
<dbReference type="NCBIfam" id="TIGR01683">
    <property type="entry name" value="thiS"/>
    <property type="match status" value="1"/>
</dbReference>
<name>A0A2S0MGI4_9BURK</name>